<keyword evidence="1" id="KW-0732">Signal</keyword>
<evidence type="ECO:0008006" key="4">
    <source>
        <dbReference type="Google" id="ProtNLM"/>
    </source>
</evidence>
<proteinExistence type="predicted"/>
<organism evidence="2 3">
    <name type="scientific">Proteiniphilum acetatigenes</name>
    <dbReference type="NCBI Taxonomy" id="294710"/>
    <lineage>
        <taxon>Bacteria</taxon>
        <taxon>Pseudomonadati</taxon>
        <taxon>Bacteroidota</taxon>
        <taxon>Bacteroidia</taxon>
        <taxon>Bacteroidales</taxon>
        <taxon>Dysgonomonadaceae</taxon>
        <taxon>Proteiniphilum</taxon>
    </lineage>
</organism>
<name>A0A101HIV3_9BACT</name>
<evidence type="ECO:0000313" key="2">
    <source>
        <dbReference type="EMBL" id="KUK77280.1"/>
    </source>
</evidence>
<comment type="caution">
    <text evidence="2">The sequence shown here is derived from an EMBL/GenBank/DDBJ whole genome shotgun (WGS) entry which is preliminary data.</text>
</comment>
<reference evidence="3" key="1">
    <citation type="journal article" date="2015" name="MBio">
        <title>Genome-Resolved Metagenomic Analysis Reveals Roles for Candidate Phyla and Other Microbial Community Members in Biogeochemical Transformations in Oil Reservoirs.</title>
        <authorList>
            <person name="Hu P."/>
            <person name="Tom L."/>
            <person name="Singh A."/>
            <person name="Thomas B.C."/>
            <person name="Baker B.J."/>
            <person name="Piceno Y.M."/>
            <person name="Andersen G.L."/>
            <person name="Banfield J.F."/>
        </authorList>
    </citation>
    <scope>NUCLEOTIDE SEQUENCE [LARGE SCALE GENOMIC DNA]</scope>
</reference>
<dbReference type="EMBL" id="LGGN01000146">
    <property type="protein sequence ID" value="KUK77280.1"/>
    <property type="molecule type" value="Genomic_DNA"/>
</dbReference>
<sequence length="514" mass="59789">MLMRVHNLLLTITLSLLAVSVVRAGEGVDVAAVTLESADSTDLFYDITDISRQIEEQTTRQLQERWATALQNPVIGVELSQSGIHRDSLRFVNPLDSLYPRNENGILMLPPPSNMTFSLDGMTFRDTLFYNPLFLPMIFTGKILPRDLPFYSVDEEPYRGLLIPKEKTFAPALQHADFVRDVRRNYYRNYPDRIRYSVASFDTIPRVESDDAIVRETFNPFRELIKTETTYSLNAPGIEVVPIARKYWIYEGEHSFQFAQNYFSNNWHKGGTSNLNFNSYQVIKANYQKDKMRFNNTLEWRLSLFNAPDDTVRNYRIGNDQIRYYSDFGFDSFVKRWSYSMNLEVKSQLLNNYNSNSVDLRSAFLAPLYVNAGVGLKYDLDKKSKNVRYRSVRLALSLSPVSINYKYVGNDAVDVKRYGIPEDRRSLLDFGSTITSILKYNFNRYVSWDSRFTYFTSYEKVVSEFENSLNMALSNAFSTRVYVNVRYDDGVPADPDFKYWQVNQTLSFGLNYKW</sequence>
<protein>
    <recommendedName>
        <fullName evidence="4">DUF3078 domain-containing protein</fullName>
    </recommendedName>
</protein>
<dbReference type="Pfam" id="PF11276">
    <property type="entry name" value="DUF3078"/>
    <property type="match status" value="1"/>
</dbReference>
<dbReference type="Proteomes" id="UP000053860">
    <property type="component" value="Unassembled WGS sequence"/>
</dbReference>
<dbReference type="AlphaFoldDB" id="A0A101HIV3"/>
<gene>
    <name evidence="2" type="ORF">XD92_0852</name>
</gene>
<feature type="chain" id="PRO_5007096930" description="DUF3078 domain-containing protein" evidence="1">
    <location>
        <begin position="25"/>
        <end position="514"/>
    </location>
</feature>
<accession>A0A101HIV3</accession>
<feature type="signal peptide" evidence="1">
    <location>
        <begin position="1"/>
        <end position="24"/>
    </location>
</feature>
<evidence type="ECO:0000256" key="1">
    <source>
        <dbReference type="SAM" id="SignalP"/>
    </source>
</evidence>
<dbReference type="InterPro" id="IPR021428">
    <property type="entry name" value="DUF3078"/>
</dbReference>
<evidence type="ECO:0000313" key="3">
    <source>
        <dbReference type="Proteomes" id="UP000053860"/>
    </source>
</evidence>